<evidence type="ECO:0000313" key="2">
    <source>
        <dbReference type="Proteomes" id="UP001151760"/>
    </source>
</evidence>
<evidence type="ECO:0000313" key="1">
    <source>
        <dbReference type="EMBL" id="GJT20463.1"/>
    </source>
</evidence>
<dbReference type="Proteomes" id="UP001151760">
    <property type="component" value="Unassembled WGS sequence"/>
</dbReference>
<sequence length="116" mass="13312">MEHLKLELPNREEDIISQALNVKWTQVMEFALNQKGYPDEQHLQANEEDEVDENDSDLKVMVNDDDVVLMMILKTKGNEGEDSYLIMDHADQGLPQNNNNVSQGFGFAGKWEEDVM</sequence>
<reference evidence="1" key="2">
    <citation type="submission" date="2022-01" db="EMBL/GenBank/DDBJ databases">
        <authorList>
            <person name="Yamashiro T."/>
            <person name="Shiraishi A."/>
            <person name="Satake H."/>
            <person name="Nakayama K."/>
        </authorList>
    </citation>
    <scope>NUCLEOTIDE SEQUENCE</scope>
</reference>
<reference evidence="1" key="1">
    <citation type="journal article" date="2022" name="Int. J. Mol. Sci.">
        <title>Draft Genome of Tanacetum Coccineum: Genomic Comparison of Closely Related Tanacetum-Family Plants.</title>
        <authorList>
            <person name="Yamashiro T."/>
            <person name="Shiraishi A."/>
            <person name="Nakayama K."/>
            <person name="Satake H."/>
        </authorList>
    </citation>
    <scope>NUCLEOTIDE SEQUENCE</scope>
</reference>
<protein>
    <submittedName>
        <fullName evidence="1">Uncharacterized protein</fullName>
    </submittedName>
</protein>
<keyword evidence="2" id="KW-1185">Reference proteome</keyword>
<proteinExistence type="predicted"/>
<gene>
    <name evidence="1" type="ORF">Tco_0890400</name>
</gene>
<comment type="caution">
    <text evidence="1">The sequence shown here is derived from an EMBL/GenBank/DDBJ whole genome shotgun (WGS) entry which is preliminary data.</text>
</comment>
<accession>A0ABQ5C3D9</accession>
<organism evidence="1 2">
    <name type="scientific">Tanacetum coccineum</name>
    <dbReference type="NCBI Taxonomy" id="301880"/>
    <lineage>
        <taxon>Eukaryota</taxon>
        <taxon>Viridiplantae</taxon>
        <taxon>Streptophyta</taxon>
        <taxon>Embryophyta</taxon>
        <taxon>Tracheophyta</taxon>
        <taxon>Spermatophyta</taxon>
        <taxon>Magnoliopsida</taxon>
        <taxon>eudicotyledons</taxon>
        <taxon>Gunneridae</taxon>
        <taxon>Pentapetalae</taxon>
        <taxon>asterids</taxon>
        <taxon>campanulids</taxon>
        <taxon>Asterales</taxon>
        <taxon>Asteraceae</taxon>
        <taxon>Asteroideae</taxon>
        <taxon>Anthemideae</taxon>
        <taxon>Anthemidinae</taxon>
        <taxon>Tanacetum</taxon>
    </lineage>
</organism>
<dbReference type="EMBL" id="BQNB010013805">
    <property type="protein sequence ID" value="GJT20463.1"/>
    <property type="molecule type" value="Genomic_DNA"/>
</dbReference>
<name>A0ABQ5C3D9_9ASTR</name>